<evidence type="ECO:0000313" key="4">
    <source>
        <dbReference type="Proteomes" id="UP001236369"/>
    </source>
</evidence>
<reference evidence="3 4" key="1">
    <citation type="submission" date="2023-07" db="EMBL/GenBank/DDBJ databases">
        <title>Genomic Encyclopedia of Type Strains, Phase IV (KMG-IV): sequencing the most valuable type-strain genomes for metagenomic binning, comparative biology and taxonomic classification.</title>
        <authorList>
            <person name="Goeker M."/>
        </authorList>
    </citation>
    <scope>NUCLEOTIDE SEQUENCE [LARGE SCALE GENOMIC DNA]</scope>
    <source>
        <strain evidence="3 4">DSM 19562</strain>
    </source>
</reference>
<organism evidence="3 4">
    <name type="scientific">Methylobacterium persicinum</name>
    <dbReference type="NCBI Taxonomy" id="374426"/>
    <lineage>
        <taxon>Bacteria</taxon>
        <taxon>Pseudomonadati</taxon>
        <taxon>Pseudomonadota</taxon>
        <taxon>Alphaproteobacteria</taxon>
        <taxon>Hyphomicrobiales</taxon>
        <taxon>Methylobacteriaceae</taxon>
        <taxon>Methylobacterium</taxon>
    </lineage>
</organism>
<keyword evidence="4" id="KW-1185">Reference proteome</keyword>
<comment type="caution">
    <text evidence="3">The sequence shown here is derived from an EMBL/GenBank/DDBJ whole genome shotgun (WGS) entry which is preliminary data.</text>
</comment>
<evidence type="ECO:0000313" key="3">
    <source>
        <dbReference type="EMBL" id="MDQ0441361.1"/>
    </source>
</evidence>
<evidence type="ECO:0000256" key="2">
    <source>
        <dbReference type="SAM" id="Phobius"/>
    </source>
</evidence>
<keyword evidence="2" id="KW-1133">Transmembrane helix</keyword>
<dbReference type="EMBL" id="JAUSVV010000001">
    <property type="protein sequence ID" value="MDQ0441361.1"/>
    <property type="molecule type" value="Genomic_DNA"/>
</dbReference>
<feature type="region of interest" description="Disordered" evidence="1">
    <location>
        <begin position="1"/>
        <end position="25"/>
    </location>
</feature>
<name>A0ABU0HGB9_9HYPH</name>
<proteinExistence type="predicted"/>
<keyword evidence="2" id="KW-0472">Membrane</keyword>
<protein>
    <submittedName>
        <fullName evidence="3">Uncharacterized protein</fullName>
    </submittedName>
</protein>
<feature type="transmembrane region" description="Helical" evidence="2">
    <location>
        <begin position="32"/>
        <end position="57"/>
    </location>
</feature>
<dbReference type="RefSeq" id="WP_238247475.1">
    <property type="nucleotide sequence ID" value="NZ_BPQX01000010.1"/>
</dbReference>
<keyword evidence="2" id="KW-0812">Transmembrane</keyword>
<evidence type="ECO:0000256" key="1">
    <source>
        <dbReference type="SAM" id="MobiDB-lite"/>
    </source>
</evidence>
<dbReference type="Proteomes" id="UP001236369">
    <property type="component" value="Unassembled WGS sequence"/>
</dbReference>
<sequence>MLGHDRNAGDGGDWDWDDERPRRRSRRRRSRWGLFTLVKLAVFLMPAALFLFGSLFADCQARPSFGDWASMLGATACARNEMMGSALAMPDNFAVLKRFID</sequence>
<accession>A0ABU0HGB9</accession>
<gene>
    <name evidence="3" type="ORF">QO016_000838</name>
</gene>